<evidence type="ECO:0000256" key="1">
    <source>
        <dbReference type="ARBA" id="ARBA00004429"/>
    </source>
</evidence>
<dbReference type="Gene3D" id="1.20.1250.20">
    <property type="entry name" value="MFS general substrate transporter like domains"/>
    <property type="match status" value="2"/>
</dbReference>
<feature type="transmembrane region" description="Helical" evidence="8">
    <location>
        <begin position="200"/>
        <end position="218"/>
    </location>
</feature>
<protein>
    <submittedName>
        <fullName evidence="10">3-phenylpropionic acid transporter</fullName>
    </submittedName>
</protein>
<feature type="transmembrane region" description="Helical" evidence="8">
    <location>
        <begin position="291"/>
        <end position="312"/>
    </location>
</feature>
<feature type="domain" description="Major facilitator superfamily associated" evidence="9">
    <location>
        <begin position="7"/>
        <end position="360"/>
    </location>
</feature>
<dbReference type="GO" id="GO:0015528">
    <property type="term" value="F:lactose:proton symporter activity"/>
    <property type="evidence" value="ECO:0007669"/>
    <property type="project" value="TreeGrafter"/>
</dbReference>
<dbReference type="KEGG" id="palo:E6C60_2196"/>
<dbReference type="AlphaFoldDB" id="A0A4P8XR17"/>
<evidence type="ECO:0000256" key="2">
    <source>
        <dbReference type="ARBA" id="ARBA00022448"/>
    </source>
</evidence>
<feature type="transmembrane region" description="Helical" evidence="8">
    <location>
        <begin position="43"/>
        <end position="63"/>
    </location>
</feature>
<keyword evidence="11" id="KW-1185">Reference proteome</keyword>
<keyword evidence="2" id="KW-0813">Transport</keyword>
<feature type="transmembrane region" description="Helical" evidence="8">
    <location>
        <begin position="70"/>
        <end position="90"/>
    </location>
</feature>
<dbReference type="EMBL" id="CP040396">
    <property type="protein sequence ID" value="QCT02909.1"/>
    <property type="molecule type" value="Genomic_DNA"/>
</dbReference>
<reference evidence="10 11" key="1">
    <citation type="submission" date="2019-05" db="EMBL/GenBank/DDBJ databases">
        <authorList>
            <person name="Chen C."/>
        </authorList>
    </citation>
    <scope>NUCLEOTIDE SEQUENCE [LARGE SCALE GENOMIC DNA]</scope>
    <source>
        <strain evidence="10 11">HB172198</strain>
    </source>
</reference>
<keyword evidence="6 8" id="KW-1133">Transmembrane helix</keyword>
<dbReference type="InterPro" id="IPR024989">
    <property type="entry name" value="MFS_assoc_dom"/>
</dbReference>
<evidence type="ECO:0000313" key="11">
    <source>
        <dbReference type="Proteomes" id="UP000300879"/>
    </source>
</evidence>
<gene>
    <name evidence="10" type="ORF">E6C60_2196</name>
</gene>
<keyword evidence="7 8" id="KW-0472">Membrane</keyword>
<proteinExistence type="predicted"/>
<evidence type="ECO:0000256" key="3">
    <source>
        <dbReference type="ARBA" id="ARBA00022475"/>
    </source>
</evidence>
<feature type="transmembrane region" description="Helical" evidence="8">
    <location>
        <begin position="332"/>
        <end position="352"/>
    </location>
</feature>
<dbReference type="GO" id="GO:0030395">
    <property type="term" value="F:lactose binding"/>
    <property type="evidence" value="ECO:0007669"/>
    <property type="project" value="TreeGrafter"/>
</dbReference>
<dbReference type="Proteomes" id="UP000300879">
    <property type="component" value="Chromosome"/>
</dbReference>
<dbReference type="InterPro" id="IPR026032">
    <property type="entry name" value="HcaT-like"/>
</dbReference>
<feature type="transmembrane region" description="Helical" evidence="8">
    <location>
        <begin position="358"/>
        <end position="377"/>
    </location>
</feature>
<comment type="subcellular location">
    <subcellularLocation>
        <location evidence="1">Cell inner membrane</location>
        <topology evidence="1">Multi-pass membrane protein</topology>
    </subcellularLocation>
</comment>
<dbReference type="PIRSF" id="PIRSF004925">
    <property type="entry name" value="HcaT"/>
    <property type="match status" value="1"/>
</dbReference>
<dbReference type="InterPro" id="IPR036259">
    <property type="entry name" value="MFS_trans_sf"/>
</dbReference>
<feature type="transmembrane region" description="Helical" evidence="8">
    <location>
        <begin position="238"/>
        <end position="258"/>
    </location>
</feature>
<name>A0A4P8XR17_9BACL</name>
<keyword evidence="5 8" id="KW-0812">Transmembrane</keyword>
<dbReference type="PANTHER" id="PTHR23522:SF10">
    <property type="entry name" value="3-PHENYLPROPIONIC ACID TRANSPORTER-RELATED"/>
    <property type="match status" value="1"/>
</dbReference>
<organism evidence="10 11">
    <name type="scientific">Paenibacillus algicola</name>
    <dbReference type="NCBI Taxonomy" id="2565926"/>
    <lineage>
        <taxon>Bacteria</taxon>
        <taxon>Bacillati</taxon>
        <taxon>Bacillota</taxon>
        <taxon>Bacilli</taxon>
        <taxon>Bacillales</taxon>
        <taxon>Paenibacillaceae</taxon>
        <taxon>Paenibacillus</taxon>
    </lineage>
</organism>
<feature type="transmembrane region" description="Helical" evidence="8">
    <location>
        <begin position="96"/>
        <end position="114"/>
    </location>
</feature>
<evidence type="ECO:0000256" key="8">
    <source>
        <dbReference type="SAM" id="Phobius"/>
    </source>
</evidence>
<keyword evidence="3" id="KW-1003">Cell membrane</keyword>
<dbReference type="NCBIfam" id="NF037955">
    <property type="entry name" value="mfs"/>
    <property type="match status" value="1"/>
</dbReference>
<evidence type="ECO:0000256" key="6">
    <source>
        <dbReference type="ARBA" id="ARBA00022989"/>
    </source>
</evidence>
<feature type="transmembrane region" description="Helical" evidence="8">
    <location>
        <begin position="12"/>
        <end position="31"/>
    </location>
</feature>
<evidence type="ECO:0000256" key="7">
    <source>
        <dbReference type="ARBA" id="ARBA00023136"/>
    </source>
</evidence>
<sequence>MINIQRWMSRQYLSFFVTWGVFLPFWTGWLMEAKGLSVAEASLIMSLGLAMRGLSTLFLFPWLSARYSSNTLRIAMSIATLLAILTYIPAESFIELILATVLVHMFYPTIMPALDSAAGILIQRKLLNNYGRSRSFGSAGFVMAGVVLTFFTGTYGDGVVLWALILGMFVFAVLSLLPAPEALQEGASLHRSRNGMLQLFRVRHFGIVLAAVVLLQAAHASYYSYGYIYLQHIEVPTYWIGIIINIAVVAEIIFFVVADRYFQSFSAGSLLSLAAMGSTVRWLLVFAFPNVVVFSISQALHAFSFAMGHYAFMRFITHHIPQSQIPNAQGMYGALALSWSTAILTLFGGFLYEIQPGFAFLGMIVCTLPSLLLALIYRSQERRAALI</sequence>
<dbReference type="GO" id="GO:0005886">
    <property type="term" value="C:plasma membrane"/>
    <property type="evidence" value="ECO:0007669"/>
    <property type="project" value="UniProtKB-SubCell"/>
</dbReference>
<feature type="transmembrane region" description="Helical" evidence="8">
    <location>
        <begin position="135"/>
        <end position="153"/>
    </location>
</feature>
<dbReference type="SUPFAM" id="SSF103473">
    <property type="entry name" value="MFS general substrate transporter"/>
    <property type="match status" value="1"/>
</dbReference>
<dbReference type="PANTHER" id="PTHR23522">
    <property type="entry name" value="BLL5896 PROTEIN"/>
    <property type="match status" value="1"/>
</dbReference>
<feature type="transmembrane region" description="Helical" evidence="8">
    <location>
        <begin position="159"/>
        <end position="179"/>
    </location>
</feature>
<evidence type="ECO:0000313" key="10">
    <source>
        <dbReference type="EMBL" id="QCT02909.1"/>
    </source>
</evidence>
<feature type="transmembrane region" description="Helical" evidence="8">
    <location>
        <begin position="265"/>
        <end position="285"/>
    </location>
</feature>
<evidence type="ECO:0000259" key="9">
    <source>
        <dbReference type="Pfam" id="PF12832"/>
    </source>
</evidence>
<evidence type="ECO:0000256" key="5">
    <source>
        <dbReference type="ARBA" id="ARBA00022692"/>
    </source>
</evidence>
<dbReference type="Pfam" id="PF12832">
    <property type="entry name" value="MFS_1_like"/>
    <property type="match status" value="1"/>
</dbReference>
<evidence type="ECO:0000256" key="4">
    <source>
        <dbReference type="ARBA" id="ARBA00022519"/>
    </source>
</evidence>
<keyword evidence="4" id="KW-0997">Cell inner membrane</keyword>
<accession>A0A4P8XR17</accession>